<evidence type="ECO:0000256" key="1">
    <source>
        <dbReference type="ARBA" id="ARBA00022801"/>
    </source>
</evidence>
<dbReference type="InterPro" id="IPR050272">
    <property type="entry name" value="Isochorismatase-like_hydrls"/>
</dbReference>
<dbReference type="CDD" id="cd00431">
    <property type="entry name" value="cysteine_hydrolases"/>
    <property type="match status" value="1"/>
</dbReference>
<dbReference type="Pfam" id="PF00857">
    <property type="entry name" value="Isochorismatase"/>
    <property type="match status" value="1"/>
</dbReference>
<evidence type="ECO:0000259" key="2">
    <source>
        <dbReference type="Pfam" id="PF00857"/>
    </source>
</evidence>
<dbReference type="SUPFAM" id="SSF52499">
    <property type="entry name" value="Isochorismatase-like hydrolases"/>
    <property type="match status" value="1"/>
</dbReference>
<dbReference type="KEGG" id="bid:Bind_2986"/>
<keyword evidence="4" id="KW-1185">Reference proteome</keyword>
<protein>
    <submittedName>
        <fullName evidence="3">Isochorismatase hydrolase</fullName>
    </submittedName>
</protein>
<dbReference type="GO" id="GO:0016787">
    <property type="term" value="F:hydrolase activity"/>
    <property type="evidence" value="ECO:0007669"/>
    <property type="project" value="UniProtKB-KW"/>
</dbReference>
<organism evidence="3 4">
    <name type="scientific">Beijerinckia indica subsp. indica (strain ATCC 9039 / DSM 1715 / NCIMB 8712)</name>
    <dbReference type="NCBI Taxonomy" id="395963"/>
    <lineage>
        <taxon>Bacteria</taxon>
        <taxon>Pseudomonadati</taxon>
        <taxon>Pseudomonadota</taxon>
        <taxon>Alphaproteobacteria</taxon>
        <taxon>Hyphomicrobiales</taxon>
        <taxon>Beijerinckiaceae</taxon>
        <taxon>Beijerinckia</taxon>
    </lineage>
</organism>
<dbReference type="InterPro" id="IPR000868">
    <property type="entry name" value="Isochorismatase-like_dom"/>
</dbReference>
<dbReference type="eggNOG" id="COG1335">
    <property type="taxonomic scope" value="Bacteria"/>
</dbReference>
<gene>
    <name evidence="3" type="ordered locus">Bind_2986</name>
</gene>
<dbReference type="AlphaFoldDB" id="B2IL11"/>
<dbReference type="PANTHER" id="PTHR43540">
    <property type="entry name" value="PEROXYUREIDOACRYLATE/UREIDOACRYLATE AMIDOHYDROLASE-RELATED"/>
    <property type="match status" value="1"/>
</dbReference>
<sequence length="204" mass="23223">MAMNRNELRFGRLSCSSRHICVDMQKLFAEETDWRTPWMDRVLPSVYQLVARHPSQTIFTRFIPAEHAGQGIGTWRRYYERWSSMTIEALGIAMIDLVAELAAFMPPAEVLDKHVYSPWFESDLHARLQHQSVDTLIISGGETDVCVLSTVLGAVDRGYRVVLASDALCSSSDEAHDAAIRVYENRYSQQVEVVTTNIILESWK</sequence>
<dbReference type="EMBL" id="CP001016">
    <property type="protein sequence ID" value="ACB96551.1"/>
    <property type="molecule type" value="Genomic_DNA"/>
</dbReference>
<dbReference type="Proteomes" id="UP000001695">
    <property type="component" value="Chromosome"/>
</dbReference>
<dbReference type="PANTHER" id="PTHR43540:SF6">
    <property type="entry name" value="ISOCHORISMATASE-LIKE DOMAIN-CONTAINING PROTEIN"/>
    <property type="match status" value="1"/>
</dbReference>
<evidence type="ECO:0000313" key="3">
    <source>
        <dbReference type="EMBL" id="ACB96551.1"/>
    </source>
</evidence>
<evidence type="ECO:0000313" key="4">
    <source>
        <dbReference type="Proteomes" id="UP000001695"/>
    </source>
</evidence>
<feature type="domain" description="Isochorismatase-like" evidence="2">
    <location>
        <begin position="19"/>
        <end position="188"/>
    </location>
</feature>
<reference evidence="3 4" key="2">
    <citation type="journal article" date="2010" name="J. Bacteriol.">
        <title>Complete genome sequence of Beijerinckia indica subsp. indica.</title>
        <authorList>
            <person name="Tamas I."/>
            <person name="Dedysh S.N."/>
            <person name="Liesack W."/>
            <person name="Stott M.B."/>
            <person name="Alam M."/>
            <person name="Murrell J.C."/>
            <person name="Dunfield P.F."/>
        </authorList>
    </citation>
    <scope>NUCLEOTIDE SEQUENCE [LARGE SCALE GENOMIC DNA]</scope>
    <source>
        <strain evidence="4">ATCC 9039 / DSM 1715 / NCIMB 8712</strain>
    </source>
</reference>
<reference evidence="4" key="1">
    <citation type="submission" date="2008-03" db="EMBL/GenBank/DDBJ databases">
        <title>Complete sequence of chromosome of Beijerinckia indica subsp. indica ATCC 9039.</title>
        <authorList>
            <consortium name="US DOE Joint Genome Institute"/>
            <person name="Copeland A."/>
            <person name="Lucas S."/>
            <person name="Lapidus A."/>
            <person name="Glavina del Rio T."/>
            <person name="Dalin E."/>
            <person name="Tice H."/>
            <person name="Bruce D."/>
            <person name="Goodwin L."/>
            <person name="Pitluck S."/>
            <person name="LaButti K."/>
            <person name="Schmutz J."/>
            <person name="Larimer F."/>
            <person name="Land M."/>
            <person name="Hauser L."/>
            <person name="Kyrpides N."/>
            <person name="Mikhailova N."/>
            <person name="Dunfield P.F."/>
            <person name="Dedysh S.N."/>
            <person name="Liesack W."/>
            <person name="Saw J.H."/>
            <person name="Alam M."/>
            <person name="Chen Y."/>
            <person name="Murrell J.C."/>
            <person name="Richardson P."/>
        </authorList>
    </citation>
    <scope>NUCLEOTIDE SEQUENCE [LARGE SCALE GENOMIC DNA]</scope>
    <source>
        <strain evidence="4">ATCC 9039 / DSM 1715 / NCIMB 8712</strain>
    </source>
</reference>
<dbReference type="HOGENOM" id="CLU_091983_0_0_5"/>
<dbReference type="Gene3D" id="3.40.50.850">
    <property type="entry name" value="Isochorismatase-like"/>
    <property type="match status" value="1"/>
</dbReference>
<name>B2IL11_BEII9</name>
<keyword evidence="1 3" id="KW-0378">Hydrolase</keyword>
<dbReference type="STRING" id="395963.Bind_2986"/>
<dbReference type="RefSeq" id="WP_012385900.1">
    <property type="nucleotide sequence ID" value="NC_010581.1"/>
</dbReference>
<proteinExistence type="predicted"/>
<accession>B2IL11</accession>
<dbReference type="OrthoDB" id="9811489at2"/>
<dbReference type="InterPro" id="IPR036380">
    <property type="entry name" value="Isochorismatase-like_sf"/>
</dbReference>